<sequence>MVIKSDCSPYNFVPETKIKVKVMIKLNFNTKRNLVLGVVGLSIAIFIYAFTTAGGKEINQNAGMAALPVEVALPVHENITEWDEYTGRFEASSRVEVRARVSGFLEKVNFEDGQHVDKGQVLFVIDQRPFKIALDEAQANYAQTAASLQTAQDNFVRVESLRETGALSIEEYDRRKQALVHAEASIQLAQAMVDNAKLNLEFTKVKAPISGLVSRDRVNEGNIIDGGSANSTLLTTIVATSPIHFYFTGSESDYLRYVRLARNGERGEARSEGLPVFIKLLDEEEFAHEAKMDFVDNEIDHNSGTIESRAVLENKDHLLEPGMFGKAKLLGSAEHDAVMIPDEIIGTNQSMRFVYTLNDKNKVVSKTVTLGPLHSNGLRIVREGISSEDKVIVNNIQKIRPGMVVNPSQVAIEGETNSLTTVAQAH</sequence>
<dbReference type="EMBL" id="CP002999">
    <property type="protein sequence ID" value="AEM71748.1"/>
    <property type="molecule type" value="Genomic_DNA"/>
</dbReference>
<keyword evidence="3" id="KW-0472">Membrane</keyword>
<evidence type="ECO:0000313" key="8">
    <source>
        <dbReference type="EMBL" id="AEM71748.1"/>
    </source>
</evidence>
<feature type="transmembrane region" description="Helical" evidence="3">
    <location>
        <begin position="33"/>
        <end position="51"/>
    </location>
</feature>
<dbReference type="eggNOG" id="COG0845">
    <property type="taxonomic scope" value="Bacteria"/>
</dbReference>
<evidence type="ECO:0000313" key="9">
    <source>
        <dbReference type="Proteomes" id="UP000008908"/>
    </source>
</evidence>
<feature type="domain" description="Multidrug resistance protein MdtA-like C-terminal permuted SH3" evidence="7">
    <location>
        <begin position="336"/>
        <end position="398"/>
    </location>
</feature>
<dbReference type="NCBIfam" id="TIGR01730">
    <property type="entry name" value="RND_mfp"/>
    <property type="match status" value="1"/>
</dbReference>
<organism evidence="8 9">
    <name type="scientific">Allomuricauda ruestringensis (strain DSM 13258 / CIP 107369 / LMG 19739 / B1)</name>
    <name type="common">Muricauda ruestringensis</name>
    <dbReference type="NCBI Taxonomy" id="886377"/>
    <lineage>
        <taxon>Bacteria</taxon>
        <taxon>Pseudomonadati</taxon>
        <taxon>Bacteroidota</taxon>
        <taxon>Flavobacteriia</taxon>
        <taxon>Flavobacteriales</taxon>
        <taxon>Flavobacteriaceae</taxon>
        <taxon>Flagellimonas</taxon>
    </lineage>
</organism>
<dbReference type="InterPro" id="IPR058624">
    <property type="entry name" value="MdtA-like_HH"/>
</dbReference>
<evidence type="ECO:0000259" key="4">
    <source>
        <dbReference type="Pfam" id="PF25876"/>
    </source>
</evidence>
<dbReference type="GO" id="GO:0022857">
    <property type="term" value="F:transmembrane transporter activity"/>
    <property type="evidence" value="ECO:0007669"/>
    <property type="project" value="InterPro"/>
</dbReference>
<dbReference type="InterPro" id="IPR006143">
    <property type="entry name" value="RND_pump_MFP"/>
</dbReference>
<evidence type="ECO:0000256" key="2">
    <source>
        <dbReference type="ARBA" id="ARBA00009477"/>
    </source>
</evidence>
<dbReference type="STRING" id="886377.Murru_2718"/>
<dbReference type="KEGG" id="mrs:Murru_2718"/>
<dbReference type="InterPro" id="IPR058627">
    <property type="entry name" value="MdtA-like_C"/>
</dbReference>
<feature type="domain" description="Multidrug resistance protein MdtA-like alpha-helical hairpin" evidence="4">
    <location>
        <begin position="134"/>
        <end position="203"/>
    </location>
</feature>
<dbReference type="Gene3D" id="2.40.50.100">
    <property type="match status" value="1"/>
</dbReference>
<evidence type="ECO:0000256" key="1">
    <source>
        <dbReference type="ARBA" id="ARBA00004196"/>
    </source>
</evidence>
<dbReference type="AlphaFoldDB" id="G2PID0"/>
<comment type="subcellular location">
    <subcellularLocation>
        <location evidence="1">Cell envelope</location>
    </subcellularLocation>
</comment>
<feature type="domain" description="Multidrug resistance protein MdtA-like barrel-sandwich hybrid" evidence="5">
    <location>
        <begin position="94"/>
        <end position="235"/>
    </location>
</feature>
<evidence type="ECO:0000256" key="3">
    <source>
        <dbReference type="SAM" id="Phobius"/>
    </source>
</evidence>
<proteinExistence type="inferred from homology"/>
<feature type="domain" description="Multidrug resistance protein MdtA-like beta-barrel" evidence="6">
    <location>
        <begin position="242"/>
        <end position="329"/>
    </location>
</feature>
<dbReference type="GO" id="GO:0046677">
    <property type="term" value="P:response to antibiotic"/>
    <property type="evidence" value="ECO:0007669"/>
    <property type="project" value="TreeGrafter"/>
</dbReference>
<comment type="similarity">
    <text evidence="2">Belongs to the membrane fusion protein (MFP) (TC 8.A.1) family.</text>
</comment>
<dbReference type="SUPFAM" id="SSF111369">
    <property type="entry name" value="HlyD-like secretion proteins"/>
    <property type="match status" value="1"/>
</dbReference>
<dbReference type="PANTHER" id="PTHR30158:SF10">
    <property type="entry name" value="CATION EFFLUX PUMP"/>
    <property type="match status" value="1"/>
</dbReference>
<reference evidence="9" key="1">
    <citation type="submission" date="2011-08" db="EMBL/GenBank/DDBJ databases">
        <title>The complete genome of Muricauda ruestringensis DSM 13258.</title>
        <authorList>
            <person name="Lucas S."/>
            <person name="Han J."/>
            <person name="Lapidus A."/>
            <person name="Bruce D."/>
            <person name="Goodwin L."/>
            <person name="Pitluck S."/>
            <person name="Peters L."/>
            <person name="Kyrpides N."/>
            <person name="Mavromatis K."/>
            <person name="Ivanova N."/>
            <person name="Ovchinnikova G."/>
            <person name="Teshima H."/>
            <person name="Detter J.C."/>
            <person name="Tapia R."/>
            <person name="Han C."/>
            <person name="Land M."/>
            <person name="Hauser L."/>
            <person name="Markowitz V."/>
            <person name="Cheng J.-F."/>
            <person name="Hugenholtz P."/>
            <person name="Woyke T."/>
            <person name="Wu D."/>
            <person name="Spring S."/>
            <person name="Schroeder M."/>
            <person name="Brambilla E."/>
            <person name="Klenk H.-P."/>
            <person name="Eisen J.A."/>
        </authorList>
    </citation>
    <scope>NUCLEOTIDE SEQUENCE [LARGE SCALE GENOMIC DNA]</scope>
    <source>
        <strain evidence="9">DSM 13258 / LMG 19739 / B1</strain>
    </source>
</reference>
<keyword evidence="3" id="KW-1133">Transmembrane helix</keyword>
<dbReference type="Pfam" id="PF25917">
    <property type="entry name" value="BSH_RND"/>
    <property type="match status" value="1"/>
</dbReference>
<dbReference type="GO" id="GO:0005886">
    <property type="term" value="C:plasma membrane"/>
    <property type="evidence" value="ECO:0007669"/>
    <property type="project" value="TreeGrafter"/>
</dbReference>
<dbReference type="Pfam" id="PF25967">
    <property type="entry name" value="RND-MFP_C"/>
    <property type="match status" value="1"/>
</dbReference>
<dbReference type="InterPro" id="IPR058626">
    <property type="entry name" value="MdtA-like_b-barrel"/>
</dbReference>
<dbReference type="Proteomes" id="UP000008908">
    <property type="component" value="Chromosome"/>
</dbReference>
<dbReference type="Gene3D" id="2.40.30.170">
    <property type="match status" value="1"/>
</dbReference>
<dbReference type="Gene3D" id="2.40.420.20">
    <property type="match status" value="1"/>
</dbReference>
<reference evidence="8 9" key="2">
    <citation type="journal article" date="2012" name="Stand. Genomic Sci.">
        <title>Complete genome sequence of the facultatively anaerobic, appendaged bacterium Muricauda ruestringensis type strain (B1(T)).</title>
        <authorList>
            <person name="Huntemann M."/>
            <person name="Teshima H."/>
            <person name="Lapidus A."/>
            <person name="Nolan M."/>
            <person name="Lucas S."/>
            <person name="Hammon N."/>
            <person name="Deshpande S."/>
            <person name="Cheng J.F."/>
            <person name="Tapia R."/>
            <person name="Goodwin L.A."/>
            <person name="Pitluck S."/>
            <person name="Liolios K."/>
            <person name="Pagani I."/>
            <person name="Ivanova N."/>
            <person name="Mavromatis K."/>
            <person name="Mikhailova N."/>
            <person name="Pati A."/>
            <person name="Chen A."/>
            <person name="Palaniappan K."/>
            <person name="Land M."/>
            <person name="Hauser L."/>
            <person name="Pan C."/>
            <person name="Brambilla E.M."/>
            <person name="Rohde M."/>
            <person name="Spring S."/>
            <person name="Goker M."/>
            <person name="Detter J.C."/>
            <person name="Bristow J."/>
            <person name="Eisen J.A."/>
            <person name="Markowitz V."/>
            <person name="Hugenholtz P."/>
            <person name="Kyrpides N.C."/>
            <person name="Klenk H.P."/>
            <person name="Woyke T."/>
        </authorList>
    </citation>
    <scope>NUCLEOTIDE SEQUENCE [LARGE SCALE GENOMIC DNA]</scope>
    <source>
        <strain evidence="9">DSM 13258 / LMG 19739 / B1</strain>
    </source>
</reference>
<gene>
    <name evidence="8" type="ordered locus">Murru_2718</name>
</gene>
<dbReference type="GO" id="GO:0030313">
    <property type="term" value="C:cell envelope"/>
    <property type="evidence" value="ECO:0007669"/>
    <property type="project" value="UniProtKB-SubCell"/>
</dbReference>
<dbReference type="Pfam" id="PF25944">
    <property type="entry name" value="Beta-barrel_RND"/>
    <property type="match status" value="1"/>
</dbReference>
<protein>
    <submittedName>
        <fullName evidence="8">Efflux transporter, RND family, MFP subunit</fullName>
    </submittedName>
</protein>
<dbReference type="Gene3D" id="1.10.287.470">
    <property type="entry name" value="Helix hairpin bin"/>
    <property type="match status" value="1"/>
</dbReference>
<name>G2PID0_ALLRU</name>
<evidence type="ECO:0000259" key="7">
    <source>
        <dbReference type="Pfam" id="PF25967"/>
    </source>
</evidence>
<accession>G2PID0</accession>
<evidence type="ECO:0000259" key="6">
    <source>
        <dbReference type="Pfam" id="PF25944"/>
    </source>
</evidence>
<dbReference type="InterPro" id="IPR058625">
    <property type="entry name" value="MdtA-like_BSH"/>
</dbReference>
<dbReference type="PANTHER" id="PTHR30158">
    <property type="entry name" value="ACRA/E-RELATED COMPONENT OF DRUG EFFLUX TRANSPORTER"/>
    <property type="match status" value="1"/>
</dbReference>
<keyword evidence="3" id="KW-0812">Transmembrane</keyword>
<dbReference type="HOGENOM" id="CLU_018816_2_1_10"/>
<dbReference type="Pfam" id="PF25876">
    <property type="entry name" value="HH_MFP_RND"/>
    <property type="match status" value="1"/>
</dbReference>
<keyword evidence="9" id="KW-1185">Reference proteome</keyword>
<evidence type="ECO:0000259" key="5">
    <source>
        <dbReference type="Pfam" id="PF25917"/>
    </source>
</evidence>